<keyword evidence="12" id="KW-0762">Sugar transport</keyword>
<dbReference type="EMBL" id="JAESWB010000362">
    <property type="protein sequence ID" value="MBL4954651.1"/>
    <property type="molecule type" value="Genomic_DNA"/>
</dbReference>
<gene>
    <name evidence="12" type="ORF">JK635_21060</name>
</gene>
<evidence type="ECO:0000313" key="13">
    <source>
        <dbReference type="Proteomes" id="UP000623967"/>
    </source>
</evidence>
<feature type="domain" description="PTS EIIA type-2" evidence="11">
    <location>
        <begin position="4"/>
        <end position="142"/>
    </location>
</feature>
<dbReference type="Pfam" id="PF00359">
    <property type="entry name" value="PTS_EIIA_2"/>
    <property type="match status" value="1"/>
</dbReference>
<comment type="subcellular location">
    <subcellularLocation>
        <location evidence="1">Cytoplasm</location>
    </subcellularLocation>
</comment>
<sequence>MLEKYLTAEMVQFKADSENWQEAIKLAAEPLVQHHFVEPKYVDTMIENVKQFGPYIVLLPKFAMPHARPEDGVNKLGLSLLVLEKAVEFADGKIANVFLVLAAPDKDSHLSLLSELSAVLASEEKVEAMASAKTYQELIKII</sequence>
<dbReference type="InterPro" id="IPR016152">
    <property type="entry name" value="PTrfase/Anion_transptr"/>
</dbReference>
<dbReference type="SUPFAM" id="SSF55804">
    <property type="entry name" value="Phoshotransferase/anion transport protein"/>
    <property type="match status" value="1"/>
</dbReference>
<protein>
    <recommendedName>
        <fullName evidence="9">Ascorbate-specific PTS system EIIA component</fullName>
    </recommendedName>
    <alternativeName>
        <fullName evidence="10">Ascorbate-specific phosphotransferase enzyme IIA component</fullName>
    </alternativeName>
</protein>
<evidence type="ECO:0000313" key="12">
    <source>
        <dbReference type="EMBL" id="MBL4954651.1"/>
    </source>
</evidence>
<evidence type="ECO:0000256" key="6">
    <source>
        <dbReference type="ARBA" id="ARBA00022683"/>
    </source>
</evidence>
<evidence type="ECO:0000256" key="4">
    <source>
        <dbReference type="ARBA" id="ARBA00022553"/>
    </source>
</evidence>
<name>A0ABS1TTK9_9BACI</name>
<proteinExistence type="predicted"/>
<dbReference type="Gene3D" id="3.40.930.10">
    <property type="entry name" value="Mannitol-specific EII, Chain A"/>
    <property type="match status" value="1"/>
</dbReference>
<evidence type="ECO:0000256" key="3">
    <source>
        <dbReference type="ARBA" id="ARBA00022490"/>
    </source>
</evidence>
<keyword evidence="2" id="KW-0813">Transport</keyword>
<dbReference type="PROSITE" id="PS51094">
    <property type="entry name" value="PTS_EIIA_TYPE_2"/>
    <property type="match status" value="1"/>
</dbReference>
<keyword evidence="5" id="KW-0808">Transferase</keyword>
<evidence type="ECO:0000256" key="8">
    <source>
        <dbReference type="ARBA" id="ARBA00037387"/>
    </source>
</evidence>
<evidence type="ECO:0000256" key="1">
    <source>
        <dbReference type="ARBA" id="ARBA00004496"/>
    </source>
</evidence>
<organism evidence="12 13">
    <name type="scientific">Neobacillus paridis</name>
    <dbReference type="NCBI Taxonomy" id="2803862"/>
    <lineage>
        <taxon>Bacteria</taxon>
        <taxon>Bacillati</taxon>
        <taxon>Bacillota</taxon>
        <taxon>Bacilli</taxon>
        <taxon>Bacillales</taxon>
        <taxon>Bacillaceae</taxon>
        <taxon>Neobacillus</taxon>
    </lineage>
</organism>
<keyword evidence="4" id="KW-0597">Phosphoprotein</keyword>
<comment type="function">
    <text evidence="8">The phosphoenolpyruvate-dependent sugar phosphotransferase system (sugar PTS), a major carbohydrate active transport system, catalyzes the phosphorylation of incoming sugar substrates concomitantly with their translocation across the cell membrane. The enzyme II UlaABC PTS system is involved in ascorbate transport.</text>
</comment>
<keyword evidence="3" id="KW-0963">Cytoplasm</keyword>
<evidence type="ECO:0000256" key="5">
    <source>
        <dbReference type="ARBA" id="ARBA00022679"/>
    </source>
</evidence>
<evidence type="ECO:0000259" key="11">
    <source>
        <dbReference type="PROSITE" id="PS51094"/>
    </source>
</evidence>
<evidence type="ECO:0000256" key="9">
    <source>
        <dbReference type="ARBA" id="ARBA00041175"/>
    </source>
</evidence>
<dbReference type="RefSeq" id="WP_202655892.1">
    <property type="nucleotide sequence ID" value="NZ_JAESWB010000362.1"/>
</dbReference>
<keyword evidence="13" id="KW-1185">Reference proteome</keyword>
<evidence type="ECO:0000256" key="10">
    <source>
        <dbReference type="ARBA" id="ARBA00042072"/>
    </source>
</evidence>
<dbReference type="PANTHER" id="PTHR36203">
    <property type="entry name" value="ASCORBATE-SPECIFIC PTS SYSTEM EIIA COMPONENT"/>
    <property type="match status" value="1"/>
</dbReference>
<dbReference type="InterPro" id="IPR002178">
    <property type="entry name" value="PTS_EIIA_type-2_dom"/>
</dbReference>
<dbReference type="CDD" id="cd00211">
    <property type="entry name" value="PTS_IIA_fru"/>
    <property type="match status" value="1"/>
</dbReference>
<accession>A0ABS1TTK9</accession>
<dbReference type="InterPro" id="IPR051351">
    <property type="entry name" value="Ascorbate-PTS_EIIA_comp"/>
</dbReference>
<dbReference type="PANTHER" id="PTHR36203:SF1">
    <property type="entry name" value="ASCORBATE-SPECIFIC PTS SYSTEM EIIA COMPONENT"/>
    <property type="match status" value="1"/>
</dbReference>
<evidence type="ECO:0000256" key="2">
    <source>
        <dbReference type="ARBA" id="ARBA00022448"/>
    </source>
</evidence>
<comment type="caution">
    <text evidence="12">The sequence shown here is derived from an EMBL/GenBank/DDBJ whole genome shotgun (WGS) entry which is preliminary data.</text>
</comment>
<evidence type="ECO:0000256" key="7">
    <source>
        <dbReference type="ARBA" id="ARBA00022777"/>
    </source>
</evidence>
<keyword evidence="6" id="KW-0598">Phosphotransferase system</keyword>
<keyword evidence="7" id="KW-0418">Kinase</keyword>
<reference evidence="12 13" key="1">
    <citation type="submission" date="2021-01" db="EMBL/GenBank/DDBJ databases">
        <title>Genome public.</title>
        <authorList>
            <person name="Liu C."/>
            <person name="Sun Q."/>
        </authorList>
    </citation>
    <scope>NUCLEOTIDE SEQUENCE [LARGE SCALE GENOMIC DNA]</scope>
    <source>
        <strain evidence="12 13">YIM B02564</strain>
    </source>
</reference>
<dbReference type="Proteomes" id="UP000623967">
    <property type="component" value="Unassembled WGS sequence"/>
</dbReference>